<evidence type="ECO:0000313" key="1">
    <source>
        <dbReference type="EMBL" id="KAI7755880.1"/>
    </source>
</evidence>
<proteinExistence type="predicted"/>
<sequence>SAKPPSINTSSLLRSNRGYLFTNYFRNPILALETVFYSSLGGRCHGGVLMVEGIEGEMGNESFEHWYVVANHSIRICVQTNNAINDNIQPLMQVMRLLEPVC</sequence>
<organism evidence="1 2">
    <name type="scientific">Ambrosia artemisiifolia</name>
    <name type="common">Common ragweed</name>
    <dbReference type="NCBI Taxonomy" id="4212"/>
    <lineage>
        <taxon>Eukaryota</taxon>
        <taxon>Viridiplantae</taxon>
        <taxon>Streptophyta</taxon>
        <taxon>Embryophyta</taxon>
        <taxon>Tracheophyta</taxon>
        <taxon>Spermatophyta</taxon>
        <taxon>Magnoliopsida</taxon>
        <taxon>eudicotyledons</taxon>
        <taxon>Gunneridae</taxon>
        <taxon>Pentapetalae</taxon>
        <taxon>asterids</taxon>
        <taxon>campanulids</taxon>
        <taxon>Asterales</taxon>
        <taxon>Asteraceae</taxon>
        <taxon>Asteroideae</taxon>
        <taxon>Heliantheae alliance</taxon>
        <taxon>Heliantheae</taxon>
        <taxon>Ambrosia</taxon>
    </lineage>
</organism>
<keyword evidence="2" id="KW-1185">Reference proteome</keyword>
<gene>
    <name evidence="1" type="ORF">M8C21_033165</name>
</gene>
<accession>A0AAD5DAE7</accession>
<dbReference type="AlphaFoldDB" id="A0AAD5DAE7"/>
<reference evidence="1" key="1">
    <citation type="submission" date="2022-06" db="EMBL/GenBank/DDBJ databases">
        <title>Uncovering the hologenomic basis of an extraordinary plant invasion.</title>
        <authorList>
            <person name="Bieker V.C."/>
            <person name="Martin M.D."/>
            <person name="Gilbert T."/>
            <person name="Hodgins K."/>
            <person name="Battlay P."/>
            <person name="Petersen B."/>
            <person name="Wilson J."/>
        </authorList>
    </citation>
    <scope>NUCLEOTIDE SEQUENCE</scope>
    <source>
        <strain evidence="1">AA19_3_7</strain>
        <tissue evidence="1">Leaf</tissue>
    </source>
</reference>
<evidence type="ECO:0000313" key="2">
    <source>
        <dbReference type="Proteomes" id="UP001206925"/>
    </source>
</evidence>
<dbReference type="Proteomes" id="UP001206925">
    <property type="component" value="Unassembled WGS sequence"/>
</dbReference>
<protein>
    <submittedName>
        <fullName evidence="1">Uncharacterized protein</fullName>
    </submittedName>
</protein>
<feature type="non-terminal residue" evidence="1">
    <location>
        <position position="1"/>
    </location>
</feature>
<name>A0AAD5DAE7_AMBAR</name>
<comment type="caution">
    <text evidence="1">The sequence shown here is derived from an EMBL/GenBank/DDBJ whole genome shotgun (WGS) entry which is preliminary data.</text>
</comment>
<dbReference type="EMBL" id="JAMZMK010000730">
    <property type="protein sequence ID" value="KAI7755880.1"/>
    <property type="molecule type" value="Genomic_DNA"/>
</dbReference>